<feature type="domain" description="Transposase IS200-like" evidence="1">
    <location>
        <begin position="11"/>
        <end position="146"/>
    </location>
</feature>
<gene>
    <name evidence="2" type="ORF">UX80_C0026G0005</name>
</gene>
<dbReference type="PANTHER" id="PTHR34322">
    <property type="entry name" value="TRANSPOSASE, Y1_TNP DOMAIN-CONTAINING"/>
    <property type="match status" value="1"/>
</dbReference>
<dbReference type="GO" id="GO:0004803">
    <property type="term" value="F:transposase activity"/>
    <property type="evidence" value="ECO:0007669"/>
    <property type="project" value="InterPro"/>
</dbReference>
<dbReference type="Proteomes" id="UP000034307">
    <property type="component" value="Unassembled WGS sequence"/>
</dbReference>
<reference evidence="2 3" key="1">
    <citation type="journal article" date="2015" name="Nature">
        <title>rRNA introns, odd ribosomes, and small enigmatic genomes across a large radiation of phyla.</title>
        <authorList>
            <person name="Brown C.T."/>
            <person name="Hug L.A."/>
            <person name="Thomas B.C."/>
            <person name="Sharon I."/>
            <person name="Castelle C.J."/>
            <person name="Singh A."/>
            <person name="Wilkins M.J."/>
            <person name="Williams K.H."/>
            <person name="Banfield J.F."/>
        </authorList>
    </citation>
    <scope>NUCLEOTIDE SEQUENCE [LARGE SCALE GENOMIC DNA]</scope>
</reference>
<comment type="caution">
    <text evidence="2">The sequence shown here is derived from an EMBL/GenBank/DDBJ whole genome shotgun (WGS) entry which is preliminary data.</text>
</comment>
<dbReference type="Gene3D" id="3.30.70.1290">
    <property type="entry name" value="Transposase IS200-like"/>
    <property type="match status" value="1"/>
</dbReference>
<evidence type="ECO:0000313" key="2">
    <source>
        <dbReference type="EMBL" id="KKU57094.1"/>
    </source>
</evidence>
<evidence type="ECO:0000259" key="1">
    <source>
        <dbReference type="SMART" id="SM01321"/>
    </source>
</evidence>
<proteinExistence type="predicted"/>
<accession>A0A0G1RIJ0</accession>
<name>A0A0G1RIJ0_9BACT</name>
<dbReference type="AlphaFoldDB" id="A0A0G1RIJ0"/>
<organism evidence="2 3">
    <name type="scientific">Candidatus Amesbacteria bacterium GW2011_GWA2_47_11b</name>
    <dbReference type="NCBI Taxonomy" id="1618358"/>
    <lineage>
        <taxon>Bacteria</taxon>
        <taxon>Candidatus Amesiibacteriota</taxon>
    </lineage>
</organism>
<dbReference type="PANTHER" id="PTHR34322:SF2">
    <property type="entry name" value="TRANSPOSASE IS200-LIKE DOMAIN-CONTAINING PROTEIN"/>
    <property type="match status" value="1"/>
</dbReference>
<dbReference type="SMART" id="SM01321">
    <property type="entry name" value="Y1_Tnp"/>
    <property type="match status" value="1"/>
</dbReference>
<sequence>MPSRFIVRNLRENCVYHIYNRGVGEEKVFKDAQDFRVFLFYLFVYTTPIEKIMQRYSDLPRRLREKSLLGKLEIVAYTLLPNHFHLILCQHQIDGMPRLMKQVVNGFTAYYNQKYKHSGAVFLGRYKAVEVSEGNLTDLVRYIHREPGDDYEWSSYGRYVGKESFLDCDIDEVMDKYSTREEFIGFHEDTGGYTKSLEKIRSILIES</sequence>
<evidence type="ECO:0000313" key="3">
    <source>
        <dbReference type="Proteomes" id="UP000034307"/>
    </source>
</evidence>
<protein>
    <recommendedName>
        <fullName evidence="1">Transposase IS200-like domain-containing protein</fullName>
    </recommendedName>
</protein>
<dbReference type="GO" id="GO:0006313">
    <property type="term" value="P:DNA transposition"/>
    <property type="evidence" value="ECO:0007669"/>
    <property type="project" value="InterPro"/>
</dbReference>
<dbReference type="STRING" id="1618358.UX80_C0026G0005"/>
<dbReference type="EMBL" id="LCNO01000026">
    <property type="protein sequence ID" value="KKU57094.1"/>
    <property type="molecule type" value="Genomic_DNA"/>
</dbReference>
<dbReference type="InterPro" id="IPR002686">
    <property type="entry name" value="Transposase_17"/>
</dbReference>
<dbReference type="InterPro" id="IPR036515">
    <property type="entry name" value="Transposase_17_sf"/>
</dbReference>
<dbReference type="SUPFAM" id="SSF143422">
    <property type="entry name" value="Transposase IS200-like"/>
    <property type="match status" value="1"/>
</dbReference>
<dbReference type="GO" id="GO:0003677">
    <property type="term" value="F:DNA binding"/>
    <property type="evidence" value="ECO:0007669"/>
    <property type="project" value="InterPro"/>
</dbReference>